<dbReference type="Proteomes" id="UP000230821">
    <property type="component" value="Unassembled WGS sequence"/>
</dbReference>
<sequence length="230" mass="27179">MEQRFLLYQHDNGSCPYLADREWTSHAFYADTLNPLLYEQLMSKGFRRSGTIFYQNHCHGCTACKPIKVNIHHFSPSISQRRVLRKNRDVTMTREPASFEMDDFLFYRNYIEQRHPSSSLPSPESYVNFLIVSPVSTEIMRYYIGKHMVGLAWIDLLPHSLSSVYFAFDPAYSSRSLGTYSILRQISLAQELQKKWLQLGFWVEESRKMSYKSRFKPCYILNEGRWKQLV</sequence>
<evidence type="ECO:0000256" key="4">
    <source>
        <dbReference type="HAMAP-Rule" id="MF_00689"/>
    </source>
</evidence>
<dbReference type="EMBL" id="PDSK01000106">
    <property type="protein sequence ID" value="PIE32855.1"/>
    <property type="molecule type" value="Genomic_DNA"/>
</dbReference>
<dbReference type="PANTHER" id="PTHR21367">
    <property type="entry name" value="ARGININE-TRNA-PROTEIN TRANSFERASE 1"/>
    <property type="match status" value="1"/>
</dbReference>
<protein>
    <recommendedName>
        <fullName evidence="4">Aspartate/glutamate leucyltransferase</fullName>
        <ecNumber evidence="4">2.3.2.29</ecNumber>
    </recommendedName>
</protein>
<dbReference type="PIRSF" id="PIRSF037208">
    <property type="entry name" value="ATE_pro_prd"/>
    <property type="match status" value="1"/>
</dbReference>
<comment type="subcellular location">
    <subcellularLocation>
        <location evidence="4">Cytoplasm</location>
    </subcellularLocation>
</comment>
<dbReference type="GO" id="GO:0008914">
    <property type="term" value="F:leucyl-tRNA--protein transferase activity"/>
    <property type="evidence" value="ECO:0007669"/>
    <property type="project" value="UniProtKB-UniRule"/>
</dbReference>
<evidence type="ECO:0000259" key="5">
    <source>
        <dbReference type="Pfam" id="PF04376"/>
    </source>
</evidence>
<dbReference type="PANTHER" id="PTHR21367:SF1">
    <property type="entry name" value="ARGINYL-TRNA--PROTEIN TRANSFERASE 1"/>
    <property type="match status" value="1"/>
</dbReference>
<gene>
    <name evidence="4" type="primary">bpt</name>
    <name evidence="7" type="ORF">CSA56_13730</name>
</gene>
<dbReference type="Pfam" id="PF04377">
    <property type="entry name" value="ATE_C"/>
    <property type="match status" value="1"/>
</dbReference>
<comment type="function">
    <text evidence="4">Functions in the N-end rule pathway of protein degradation where it conjugates Leu from its aminoacyl-tRNA to the N-termini of proteins containing an N-terminal aspartate or glutamate.</text>
</comment>
<dbReference type="GO" id="GO:0004057">
    <property type="term" value="F:arginyl-tRNA--protein transferase activity"/>
    <property type="evidence" value="ECO:0007669"/>
    <property type="project" value="InterPro"/>
</dbReference>
<evidence type="ECO:0000313" key="7">
    <source>
        <dbReference type="EMBL" id="PIE32855.1"/>
    </source>
</evidence>
<evidence type="ECO:0000256" key="3">
    <source>
        <dbReference type="ARBA" id="ARBA00023315"/>
    </source>
</evidence>
<comment type="caution">
    <text evidence="7">The sequence shown here is derived from an EMBL/GenBank/DDBJ whole genome shotgun (WGS) entry which is preliminary data.</text>
</comment>
<dbReference type="GO" id="GO:0071596">
    <property type="term" value="P:ubiquitin-dependent protein catabolic process via the N-end rule pathway"/>
    <property type="evidence" value="ECO:0007669"/>
    <property type="project" value="InterPro"/>
</dbReference>
<dbReference type="InterPro" id="IPR030700">
    <property type="entry name" value="N-end_Aminoacyl_Trfase"/>
</dbReference>
<keyword evidence="3 4" id="KW-0012">Acyltransferase</keyword>
<name>A0A2G6KB40_9BACT</name>
<dbReference type="NCBIfam" id="NF002346">
    <property type="entry name" value="PRK01305.2-3"/>
    <property type="match status" value="1"/>
</dbReference>
<organism evidence="7 8">
    <name type="scientific">candidate division KSB3 bacterium</name>
    <dbReference type="NCBI Taxonomy" id="2044937"/>
    <lineage>
        <taxon>Bacteria</taxon>
        <taxon>candidate division KSB3</taxon>
    </lineage>
</organism>
<dbReference type="GO" id="GO:0005737">
    <property type="term" value="C:cytoplasm"/>
    <property type="evidence" value="ECO:0007669"/>
    <property type="project" value="UniProtKB-SubCell"/>
</dbReference>
<evidence type="ECO:0000259" key="6">
    <source>
        <dbReference type="Pfam" id="PF04377"/>
    </source>
</evidence>
<dbReference type="InterPro" id="IPR007471">
    <property type="entry name" value="N-end_Aminoacyl_Trfase_N"/>
</dbReference>
<dbReference type="SUPFAM" id="SSF55729">
    <property type="entry name" value="Acyl-CoA N-acyltransferases (Nat)"/>
    <property type="match status" value="1"/>
</dbReference>
<dbReference type="InterPro" id="IPR016181">
    <property type="entry name" value="Acyl_CoA_acyltransferase"/>
</dbReference>
<comment type="similarity">
    <text evidence="4">Belongs to the R-transferase family. Bpt subfamily.</text>
</comment>
<reference evidence="7 8" key="1">
    <citation type="submission" date="2017-10" db="EMBL/GenBank/DDBJ databases">
        <title>Novel microbial diversity and functional potential in the marine mammal oral microbiome.</title>
        <authorList>
            <person name="Dudek N.K."/>
            <person name="Sun C.L."/>
            <person name="Burstein D."/>
            <person name="Kantor R.S."/>
            <person name="Aliaga Goltsman D.S."/>
            <person name="Bik E.M."/>
            <person name="Thomas B.C."/>
            <person name="Banfield J.F."/>
            <person name="Relman D.A."/>
        </authorList>
    </citation>
    <scope>NUCLEOTIDE SEQUENCE [LARGE SCALE GENOMIC DNA]</scope>
    <source>
        <strain evidence="7">DOLJORAL78_47_16</strain>
    </source>
</reference>
<dbReference type="AlphaFoldDB" id="A0A2G6KB40"/>
<comment type="catalytic activity">
    <reaction evidence="4">
        <text>N-terminal L-aspartyl-[protein] + L-leucyl-tRNA(Leu) = N-terminal L-leucyl-L-aspartyl-[protein] + tRNA(Leu) + H(+)</text>
        <dbReference type="Rhea" id="RHEA:50420"/>
        <dbReference type="Rhea" id="RHEA-COMP:9613"/>
        <dbReference type="Rhea" id="RHEA-COMP:9622"/>
        <dbReference type="Rhea" id="RHEA-COMP:12669"/>
        <dbReference type="Rhea" id="RHEA-COMP:12674"/>
        <dbReference type="ChEBI" id="CHEBI:15378"/>
        <dbReference type="ChEBI" id="CHEBI:64720"/>
        <dbReference type="ChEBI" id="CHEBI:78442"/>
        <dbReference type="ChEBI" id="CHEBI:78494"/>
        <dbReference type="ChEBI" id="CHEBI:133042"/>
        <dbReference type="EC" id="2.3.2.29"/>
    </reaction>
</comment>
<evidence type="ECO:0000313" key="8">
    <source>
        <dbReference type="Proteomes" id="UP000230821"/>
    </source>
</evidence>
<keyword evidence="1 4" id="KW-0963">Cytoplasm</keyword>
<dbReference type="Pfam" id="PF04376">
    <property type="entry name" value="ATE_N"/>
    <property type="match status" value="1"/>
</dbReference>
<keyword evidence="2 4" id="KW-0808">Transferase</keyword>
<evidence type="ECO:0000256" key="1">
    <source>
        <dbReference type="ARBA" id="ARBA00022490"/>
    </source>
</evidence>
<feature type="domain" description="N-end aminoacyl transferase N-terminal" evidence="5">
    <location>
        <begin position="14"/>
        <end position="82"/>
    </location>
</feature>
<feature type="domain" description="N-end rule aminoacyl transferase C-terminal" evidence="6">
    <location>
        <begin position="104"/>
        <end position="221"/>
    </location>
</feature>
<dbReference type="HAMAP" id="MF_00689">
    <property type="entry name" value="Bpt"/>
    <property type="match status" value="1"/>
</dbReference>
<proteinExistence type="inferred from homology"/>
<dbReference type="InterPro" id="IPR007472">
    <property type="entry name" value="N-end_Aminoacyl_Trfase_C"/>
</dbReference>
<accession>A0A2G6KB40</accession>
<comment type="catalytic activity">
    <reaction evidence="4">
        <text>N-terminal L-glutamyl-[protein] + L-leucyl-tRNA(Leu) = N-terminal L-leucyl-L-glutamyl-[protein] + tRNA(Leu) + H(+)</text>
        <dbReference type="Rhea" id="RHEA:50412"/>
        <dbReference type="Rhea" id="RHEA-COMP:9613"/>
        <dbReference type="Rhea" id="RHEA-COMP:9622"/>
        <dbReference type="Rhea" id="RHEA-COMP:12664"/>
        <dbReference type="Rhea" id="RHEA-COMP:12668"/>
        <dbReference type="ChEBI" id="CHEBI:15378"/>
        <dbReference type="ChEBI" id="CHEBI:64721"/>
        <dbReference type="ChEBI" id="CHEBI:78442"/>
        <dbReference type="ChEBI" id="CHEBI:78494"/>
        <dbReference type="ChEBI" id="CHEBI:133041"/>
        <dbReference type="EC" id="2.3.2.29"/>
    </reaction>
</comment>
<dbReference type="InterPro" id="IPR017138">
    <property type="entry name" value="Asp_Glu_LeuTrfase"/>
</dbReference>
<dbReference type="EC" id="2.3.2.29" evidence="4"/>
<evidence type="ECO:0000256" key="2">
    <source>
        <dbReference type="ARBA" id="ARBA00022679"/>
    </source>
</evidence>